<keyword evidence="3" id="KW-0539">Nucleus</keyword>
<dbReference type="InterPro" id="IPR000504">
    <property type="entry name" value="RRM_dom"/>
</dbReference>
<dbReference type="STRING" id="5865.A7AQD9"/>
<dbReference type="GO" id="GO:0003723">
    <property type="term" value="F:RNA binding"/>
    <property type="evidence" value="ECO:0007669"/>
    <property type="project" value="UniProtKB-UniRule"/>
</dbReference>
<evidence type="ECO:0000313" key="6">
    <source>
        <dbReference type="EMBL" id="EDO06758.1"/>
    </source>
</evidence>
<accession>A7AQD9</accession>
<dbReference type="SUPFAM" id="SSF54928">
    <property type="entry name" value="RNA-binding domain, RBD"/>
    <property type="match status" value="1"/>
</dbReference>
<protein>
    <submittedName>
        <fullName evidence="6">RNA recognition motif containing protein</fullName>
    </submittedName>
</protein>
<comment type="caution">
    <text evidence="6">The sequence shown here is derived from an EMBL/GenBank/DDBJ whole genome shotgun (WGS) entry which is preliminary data.</text>
</comment>
<dbReference type="AlphaFoldDB" id="A7AQD9"/>
<dbReference type="SMART" id="SM00360">
    <property type="entry name" value="RRM"/>
    <property type="match status" value="1"/>
</dbReference>
<keyword evidence="2 4" id="KW-0694">RNA-binding</keyword>
<evidence type="ECO:0000313" key="7">
    <source>
        <dbReference type="Proteomes" id="UP000002173"/>
    </source>
</evidence>
<keyword evidence="7" id="KW-1185">Reference proteome</keyword>
<name>A7AQD9_BABBO</name>
<dbReference type="Gene3D" id="3.30.70.330">
    <property type="match status" value="1"/>
</dbReference>
<evidence type="ECO:0000256" key="1">
    <source>
        <dbReference type="ARBA" id="ARBA00004604"/>
    </source>
</evidence>
<evidence type="ECO:0000256" key="3">
    <source>
        <dbReference type="ARBA" id="ARBA00023242"/>
    </source>
</evidence>
<dbReference type="EMBL" id="AAXT01000002">
    <property type="protein sequence ID" value="EDO06758.1"/>
    <property type="molecule type" value="Genomic_DNA"/>
</dbReference>
<evidence type="ECO:0000256" key="4">
    <source>
        <dbReference type="PROSITE-ProRule" id="PRU00176"/>
    </source>
</evidence>
<dbReference type="GeneID" id="5478548"/>
<reference evidence="7" key="2">
    <citation type="journal article" date="2020" name="Data Brief">
        <title>Transcriptome dataset of Babesia bovis life stages within vertebrate and invertebrate hosts.</title>
        <authorList>
            <person name="Ueti M.W."/>
            <person name="Johnson W.C."/>
            <person name="Kappmeyer L.S."/>
            <person name="Herndon D.R."/>
            <person name="Mousel M.R."/>
            <person name="Reif K.E."/>
            <person name="Taus N.S."/>
            <person name="Ifeonu O.O."/>
            <person name="Silva J.C."/>
            <person name="Suarez C.E."/>
            <person name="Brayton K.A."/>
        </authorList>
    </citation>
    <scope>NUCLEOTIDE SEQUENCE [LARGE SCALE GENOMIC DNA]</scope>
</reference>
<dbReference type="VEuPathDB" id="PiroplasmaDB:BBOV_IV003970"/>
<dbReference type="CDD" id="cd12307">
    <property type="entry name" value="RRM_NIFK_like"/>
    <property type="match status" value="1"/>
</dbReference>
<proteinExistence type="predicted"/>
<gene>
    <name evidence="6" type="ORF">BBOV_IV003970</name>
</gene>
<feature type="domain" description="RRM" evidence="5">
    <location>
        <begin position="10"/>
        <end position="88"/>
    </location>
</feature>
<organism evidence="6 7">
    <name type="scientific">Babesia bovis</name>
    <dbReference type="NCBI Taxonomy" id="5865"/>
    <lineage>
        <taxon>Eukaryota</taxon>
        <taxon>Sar</taxon>
        <taxon>Alveolata</taxon>
        <taxon>Apicomplexa</taxon>
        <taxon>Aconoidasida</taxon>
        <taxon>Piroplasmida</taxon>
        <taxon>Babesiidae</taxon>
        <taxon>Babesia</taxon>
    </lineage>
</organism>
<dbReference type="PROSITE" id="PS50102">
    <property type="entry name" value="RRM"/>
    <property type="match status" value="1"/>
</dbReference>
<dbReference type="PANTHER" id="PTHR46754">
    <property type="entry name" value="MKI67 FHA DOMAIN-INTERACTING NUCLEOLAR PHOSPHOPROTEIN"/>
    <property type="match status" value="1"/>
</dbReference>
<dbReference type="InterPro" id="IPR012677">
    <property type="entry name" value="Nucleotide-bd_a/b_plait_sf"/>
</dbReference>
<dbReference type="GO" id="GO:0005730">
    <property type="term" value="C:nucleolus"/>
    <property type="evidence" value="ECO:0007669"/>
    <property type="project" value="UniProtKB-SubCell"/>
</dbReference>
<dbReference type="InParanoid" id="A7AQD9"/>
<dbReference type="InterPro" id="IPR035979">
    <property type="entry name" value="RBD_domain_sf"/>
</dbReference>
<dbReference type="KEGG" id="bbo:BBOV_IV003970"/>
<dbReference type="RefSeq" id="XP_001610326.1">
    <property type="nucleotide sequence ID" value="XM_001610276.1"/>
</dbReference>
<dbReference type="Pfam" id="PF00076">
    <property type="entry name" value="RRM_1"/>
    <property type="match status" value="1"/>
</dbReference>
<comment type="subcellular location">
    <subcellularLocation>
        <location evidence="1">Nucleus</location>
        <location evidence="1">Nucleolus</location>
    </subcellularLocation>
</comment>
<dbReference type="Proteomes" id="UP000002173">
    <property type="component" value="Unassembled WGS sequence"/>
</dbReference>
<evidence type="ECO:0000259" key="5">
    <source>
        <dbReference type="PROSITE" id="PS50102"/>
    </source>
</evidence>
<dbReference type="eggNOG" id="KOG4208">
    <property type="taxonomic scope" value="Eukaryota"/>
</dbReference>
<reference evidence="6 7" key="1">
    <citation type="journal article" date="2007" name="PLoS Pathog.">
        <title>Genome sequence of Babesia bovis and comparative analysis of apicomplexan hemoprotozoa.</title>
        <authorList>
            <person name="Brayton K.A."/>
            <person name="Lau A.O.T."/>
            <person name="Herndon D.R."/>
            <person name="Hannick L."/>
            <person name="Kappmeyer L.S."/>
            <person name="Berens S.J."/>
            <person name="Bidwell S.L."/>
            <person name="Brown W.C."/>
            <person name="Crabtree J."/>
            <person name="Fadrosh D."/>
            <person name="Feldblum T."/>
            <person name="Forberger H.A."/>
            <person name="Haas B.J."/>
            <person name="Howell J.M."/>
            <person name="Khouri H."/>
            <person name="Koo H."/>
            <person name="Mann D.J."/>
            <person name="Norimine J."/>
            <person name="Paulsen I.T."/>
            <person name="Radune D."/>
            <person name="Ren Q."/>
            <person name="Smith R.K. Jr."/>
            <person name="Suarez C.E."/>
            <person name="White O."/>
            <person name="Wortman J.R."/>
            <person name="Knowles D.P. Jr."/>
            <person name="McElwain T.F."/>
            <person name="Nene V.M."/>
        </authorList>
    </citation>
    <scope>NUCLEOTIDE SEQUENCE [LARGE SCALE GENOMIC DNA]</scope>
    <source>
        <strain evidence="6">T2Bo</strain>
    </source>
</reference>
<dbReference type="OMA" id="NNYFIDG"/>
<sequence length="187" mass="21310">MEDTVDEKSNIIYVGNLPKALNESNIRKYFEQFGTVKKIRLMKSKKTGNSRGYCFLQFESNEIAKIAAEAMNNYFIDGRVLKVEVKEITPILRRIFRKGAPILSRDEQKQLHVARNEESLKSSEKVLQNILENGKSTGTRLIEGADEVRARLKAAIVNMEEKQEKLGTDIYAASIKKYKKALSLLKP</sequence>
<reference evidence="7" key="3">
    <citation type="journal article" date="2021" name="Int. J. Parasitol.">
        <title>Comparative analysis of gene expression between Babesia bovis blood stages and kinetes allowed by improved genome annotation.</title>
        <authorList>
            <person name="Ueti M.W."/>
            <person name="Johnson W.C."/>
            <person name="Kappmeyer L.S."/>
            <person name="Herndon D.R."/>
            <person name="Mousel M.R."/>
            <person name="Reif K.E."/>
            <person name="Taus N.S."/>
            <person name="Ifeonu O.O."/>
            <person name="Silva J.C."/>
            <person name="Suarez C.E."/>
            <person name="Brayton K.A."/>
        </authorList>
    </citation>
    <scope>NUCLEOTIDE SEQUENCE [LARGE SCALE GENOMIC DNA]</scope>
</reference>
<evidence type="ECO:0000256" key="2">
    <source>
        <dbReference type="ARBA" id="ARBA00022884"/>
    </source>
</evidence>